<evidence type="ECO:0000256" key="1">
    <source>
        <dbReference type="SAM" id="Phobius"/>
    </source>
</evidence>
<keyword evidence="1" id="KW-1133">Transmembrane helix</keyword>
<keyword evidence="3" id="KW-1185">Reference proteome</keyword>
<accession>A0A0B7NHR0</accession>
<sequence length="213" mass="24116">MLILSTRTKPIFNKRFNIQLFEYSTVPKQAAGRFTSNKLISQSNETHNTDVQKTLIYIGPFAETMRRYKMTASFFGLCGLVAVPALLSTGQAPAMSVALAGFSAVSPAIFVHLYTNGYVTKLIVYDDVKSVEKDRKKPKLIKDKFIGIETVSFWGRFKEDTMWLSQLGYRSTPKGITWQQKTGAKHVYTLEREIMEADPYLKALAGRVQRREA</sequence>
<keyword evidence="1" id="KW-0812">Transmembrane</keyword>
<keyword evidence="1" id="KW-0472">Membrane</keyword>
<dbReference type="OrthoDB" id="2386090at2759"/>
<evidence type="ECO:0000313" key="3">
    <source>
        <dbReference type="Proteomes" id="UP000054107"/>
    </source>
</evidence>
<dbReference type="AlphaFoldDB" id="A0A0B7NHR0"/>
<proteinExistence type="predicted"/>
<protein>
    <recommendedName>
        <fullName evidence="4">Transmembrane protein 186</fullName>
    </recommendedName>
</protein>
<feature type="transmembrane region" description="Helical" evidence="1">
    <location>
        <begin position="70"/>
        <end position="87"/>
    </location>
</feature>
<organism evidence="2 3">
    <name type="scientific">Parasitella parasitica</name>
    <dbReference type="NCBI Taxonomy" id="35722"/>
    <lineage>
        <taxon>Eukaryota</taxon>
        <taxon>Fungi</taxon>
        <taxon>Fungi incertae sedis</taxon>
        <taxon>Mucoromycota</taxon>
        <taxon>Mucoromycotina</taxon>
        <taxon>Mucoromycetes</taxon>
        <taxon>Mucorales</taxon>
        <taxon>Mucorineae</taxon>
        <taxon>Mucoraceae</taxon>
        <taxon>Parasitella</taxon>
    </lineage>
</organism>
<feature type="transmembrane region" description="Helical" evidence="1">
    <location>
        <begin position="93"/>
        <end position="114"/>
    </location>
</feature>
<reference evidence="2 3" key="1">
    <citation type="submission" date="2014-09" db="EMBL/GenBank/DDBJ databases">
        <authorList>
            <person name="Ellenberger Sabrina"/>
        </authorList>
    </citation>
    <scope>NUCLEOTIDE SEQUENCE [LARGE SCALE GENOMIC DNA]</scope>
    <source>
        <strain evidence="2 3">CBS 412.66</strain>
    </source>
</reference>
<evidence type="ECO:0000313" key="2">
    <source>
        <dbReference type="EMBL" id="CEP15074.1"/>
    </source>
</evidence>
<dbReference type="EMBL" id="LN731879">
    <property type="protein sequence ID" value="CEP15074.1"/>
    <property type="molecule type" value="Genomic_DNA"/>
</dbReference>
<evidence type="ECO:0008006" key="4">
    <source>
        <dbReference type="Google" id="ProtNLM"/>
    </source>
</evidence>
<name>A0A0B7NHR0_9FUNG</name>
<dbReference type="Proteomes" id="UP000054107">
    <property type="component" value="Unassembled WGS sequence"/>
</dbReference>
<gene>
    <name evidence="2" type="primary">PARPA_09275.1 scaffold 36060</name>
</gene>